<dbReference type="NCBIfam" id="TIGR03570">
    <property type="entry name" value="NeuD_NnaD"/>
    <property type="match status" value="1"/>
</dbReference>
<dbReference type="PROSITE" id="PS50968">
    <property type="entry name" value="BIOTINYL_LIPOYL"/>
    <property type="match status" value="1"/>
</dbReference>
<dbReference type="PANTHER" id="PTHR43300">
    <property type="entry name" value="ACETYLTRANSFERASE"/>
    <property type="match status" value="1"/>
</dbReference>
<feature type="domain" description="Lipoyl-binding" evidence="5">
    <location>
        <begin position="9"/>
        <end position="83"/>
    </location>
</feature>
<feature type="binding site" evidence="4">
    <location>
        <position position="321"/>
    </location>
    <ligand>
        <name>acetyl-CoA</name>
        <dbReference type="ChEBI" id="CHEBI:57288"/>
    </ligand>
</feature>
<evidence type="ECO:0000256" key="1">
    <source>
        <dbReference type="ARBA" id="ARBA00022679"/>
    </source>
</evidence>
<dbReference type="InterPro" id="IPR041561">
    <property type="entry name" value="PglD_N"/>
</dbReference>
<proteinExistence type="predicted"/>
<dbReference type="InterPro" id="IPR011004">
    <property type="entry name" value="Trimer_LpxA-like_sf"/>
</dbReference>
<feature type="binding site" evidence="4">
    <location>
        <position position="300"/>
    </location>
    <ligand>
        <name>acetyl-CoA</name>
        <dbReference type="ChEBI" id="CHEBI:57288"/>
    </ligand>
</feature>
<dbReference type="Proteomes" id="UP000488506">
    <property type="component" value="Unassembled WGS sequence"/>
</dbReference>
<accession>A0A833L2I8</accession>
<dbReference type="SUPFAM" id="SSF51230">
    <property type="entry name" value="Single hybrid motif"/>
    <property type="match status" value="1"/>
</dbReference>
<dbReference type="CDD" id="cd03360">
    <property type="entry name" value="LbH_AT_putative"/>
    <property type="match status" value="1"/>
</dbReference>
<dbReference type="Pfam" id="PF00364">
    <property type="entry name" value="Biotin_lipoyl"/>
    <property type="match status" value="1"/>
</dbReference>
<dbReference type="InterPro" id="IPR018357">
    <property type="entry name" value="Hexapep_transf_CS"/>
</dbReference>
<evidence type="ECO:0000256" key="2">
    <source>
        <dbReference type="ARBA" id="ARBA00022737"/>
    </source>
</evidence>
<reference evidence="6 7" key="1">
    <citation type="submission" date="2019-12" db="EMBL/GenBank/DDBJ databases">
        <authorList>
            <person name="Wolfe R."/>
            <person name="Danczak R."/>
            <person name="Wilkins M."/>
        </authorList>
    </citation>
    <scope>NUCLEOTIDE SEQUENCE [LARGE SCALE GENOMIC DNA]</scope>
    <source>
        <strain evidence="6">X2_MaxBin.013</strain>
    </source>
</reference>
<gene>
    <name evidence="6" type="ORF">FD145_99</name>
</gene>
<dbReference type="InterPro" id="IPR020019">
    <property type="entry name" value="AcTrfase_PglD-like"/>
</dbReference>
<evidence type="ECO:0000313" key="7">
    <source>
        <dbReference type="Proteomes" id="UP000488506"/>
    </source>
</evidence>
<dbReference type="InterPro" id="IPR011053">
    <property type="entry name" value="Single_hybrid_motif"/>
</dbReference>
<keyword evidence="1" id="KW-0808">Transferase</keyword>
<dbReference type="PANTHER" id="PTHR43300:SF7">
    <property type="entry name" value="UDP-N-ACETYLBACILLOSAMINE N-ACETYLTRANSFERASE"/>
    <property type="match status" value="1"/>
</dbReference>
<dbReference type="CDD" id="cd06849">
    <property type="entry name" value="lipoyl_domain"/>
    <property type="match status" value="1"/>
</dbReference>
<dbReference type="AlphaFoldDB" id="A0A833L2I8"/>
<dbReference type="EMBL" id="WPAF01000001">
    <property type="protein sequence ID" value="KAF0135273.1"/>
    <property type="molecule type" value="Genomic_DNA"/>
</dbReference>
<evidence type="ECO:0000313" key="6">
    <source>
        <dbReference type="EMBL" id="KAF0135273.1"/>
    </source>
</evidence>
<dbReference type="GO" id="GO:0016740">
    <property type="term" value="F:transferase activity"/>
    <property type="evidence" value="ECO:0007669"/>
    <property type="project" value="UniProtKB-KW"/>
</dbReference>
<feature type="active site" description="Proton acceptor" evidence="3">
    <location>
        <position position="291"/>
    </location>
</feature>
<dbReference type="Gene3D" id="2.160.10.10">
    <property type="entry name" value="Hexapeptide repeat proteins"/>
    <property type="match status" value="1"/>
</dbReference>
<evidence type="ECO:0000256" key="4">
    <source>
        <dbReference type="PIRSR" id="PIRSR620019-2"/>
    </source>
</evidence>
<dbReference type="Gene3D" id="3.40.50.20">
    <property type="match status" value="1"/>
</dbReference>
<feature type="site" description="Increases basicity of active site His" evidence="3">
    <location>
        <position position="292"/>
    </location>
</feature>
<dbReference type="Gene3D" id="2.40.50.100">
    <property type="match status" value="1"/>
</dbReference>
<dbReference type="SUPFAM" id="SSF51161">
    <property type="entry name" value="Trimeric LpxA-like enzymes"/>
    <property type="match status" value="1"/>
</dbReference>
<dbReference type="Pfam" id="PF17836">
    <property type="entry name" value="PglD_N"/>
    <property type="match status" value="1"/>
</dbReference>
<dbReference type="PROSITE" id="PS00101">
    <property type="entry name" value="HEXAPEP_TRANSFERASES"/>
    <property type="match status" value="1"/>
</dbReference>
<evidence type="ECO:0000259" key="5">
    <source>
        <dbReference type="PROSITE" id="PS50968"/>
    </source>
</evidence>
<name>A0A833L2I8_UNCSA</name>
<sequence>MEGNIMHAVYEIKIPQLGVNDDFAMLVEWLVSDRAKVSKGDPICIIETTKVATELTAEESGFIFMKAMAGEQIRIRDTIGYISDSCDYEIPVSVQENNEKVADTTKNVFVAKKKITNKARALADSLGINISSVEKIGIIREKDIKAFIEKKKTNHKQRIAIYGAGRGGLTIKECVELMGGYEVGYFIDDNPNIGSEVEGIQCLSGDRLEEIKKNGVVGVASEIANSEFRLNLRGKLKNFGLKYINVVHPKAFIAPSVTLGEGVFIKAGAIIETNTIIGDCCIIDNGVMIAHDNIIEEGCHLAPGVSLGSNIEIRNQTIVGIGACISTKVKIGSKVIIGVGSSVTRDIPDNSVVEGVPGKIIGKRK</sequence>
<dbReference type="InterPro" id="IPR000089">
    <property type="entry name" value="Biotin_lipoyl"/>
</dbReference>
<comment type="caution">
    <text evidence="6">The sequence shown here is derived from an EMBL/GenBank/DDBJ whole genome shotgun (WGS) entry which is preliminary data.</text>
</comment>
<keyword evidence="2" id="KW-0677">Repeat</keyword>
<organism evidence="6 7">
    <name type="scientific">Candidatus Saganbacteria bacterium</name>
    <dbReference type="NCBI Taxonomy" id="2575572"/>
    <lineage>
        <taxon>Bacteria</taxon>
        <taxon>Bacillati</taxon>
        <taxon>Saganbacteria</taxon>
    </lineage>
</organism>
<dbReference type="InterPro" id="IPR050179">
    <property type="entry name" value="Trans_hexapeptide_repeat"/>
</dbReference>
<protein>
    <recommendedName>
        <fullName evidence="5">Lipoyl-binding domain-containing protein</fullName>
    </recommendedName>
</protein>
<evidence type="ECO:0000256" key="3">
    <source>
        <dbReference type="PIRSR" id="PIRSR620019-1"/>
    </source>
</evidence>